<keyword evidence="5" id="KW-1185">Reference proteome</keyword>
<feature type="compositionally biased region" description="Polar residues" evidence="3">
    <location>
        <begin position="105"/>
        <end position="130"/>
    </location>
</feature>
<evidence type="ECO:0000256" key="2">
    <source>
        <dbReference type="ARBA" id="ARBA00023134"/>
    </source>
</evidence>
<feature type="region of interest" description="Disordered" evidence="3">
    <location>
        <begin position="90"/>
        <end position="139"/>
    </location>
</feature>
<dbReference type="PROSITE" id="PS51420">
    <property type="entry name" value="RHO"/>
    <property type="match status" value="1"/>
</dbReference>
<dbReference type="PROSITE" id="PS51421">
    <property type="entry name" value="RAS"/>
    <property type="match status" value="1"/>
</dbReference>
<dbReference type="NCBIfam" id="TIGR00231">
    <property type="entry name" value="small_GTP"/>
    <property type="match status" value="1"/>
</dbReference>
<dbReference type="AlphaFoldDB" id="L8HBB1"/>
<dbReference type="PRINTS" id="PR00449">
    <property type="entry name" value="RASTRNSFRMNG"/>
</dbReference>
<evidence type="ECO:0000313" key="5">
    <source>
        <dbReference type="Proteomes" id="UP000011083"/>
    </source>
</evidence>
<organism evidence="4 5">
    <name type="scientific">Acanthamoeba castellanii (strain ATCC 30010 / Neff)</name>
    <dbReference type="NCBI Taxonomy" id="1257118"/>
    <lineage>
        <taxon>Eukaryota</taxon>
        <taxon>Amoebozoa</taxon>
        <taxon>Discosea</taxon>
        <taxon>Longamoebia</taxon>
        <taxon>Centramoebida</taxon>
        <taxon>Acanthamoebidae</taxon>
        <taxon>Acanthamoeba</taxon>
    </lineage>
</organism>
<dbReference type="InterPro" id="IPR027417">
    <property type="entry name" value="P-loop_NTPase"/>
</dbReference>
<dbReference type="InterPro" id="IPR005225">
    <property type="entry name" value="Small_GTP-bd"/>
</dbReference>
<dbReference type="Proteomes" id="UP000011083">
    <property type="component" value="Unassembled WGS sequence"/>
</dbReference>
<evidence type="ECO:0000313" key="4">
    <source>
        <dbReference type="EMBL" id="ELR22018.1"/>
    </source>
</evidence>
<dbReference type="KEGG" id="acan:ACA1_157500"/>
<gene>
    <name evidence="4" type="ORF">ACA1_157500</name>
</gene>
<keyword evidence="2" id="KW-0342">GTP-binding</keyword>
<dbReference type="SMART" id="SM00174">
    <property type="entry name" value="RHO"/>
    <property type="match status" value="1"/>
</dbReference>
<name>L8HBB1_ACACF</name>
<dbReference type="GO" id="GO:0003924">
    <property type="term" value="F:GTPase activity"/>
    <property type="evidence" value="ECO:0007669"/>
    <property type="project" value="InterPro"/>
</dbReference>
<dbReference type="SUPFAM" id="SSF52540">
    <property type="entry name" value="P-loop containing nucleoside triphosphate hydrolases"/>
    <property type="match status" value="1"/>
</dbReference>
<accession>L8HBB1</accession>
<dbReference type="Pfam" id="PF00071">
    <property type="entry name" value="Ras"/>
    <property type="match status" value="1"/>
</dbReference>
<protein>
    <submittedName>
        <fullName evidence="4">Ras subfamily protein</fullName>
    </submittedName>
</protein>
<dbReference type="VEuPathDB" id="AmoebaDB:ACA1_157500"/>
<dbReference type="PANTHER" id="PTHR24070">
    <property type="entry name" value="RAS, DI-RAS, AND RHEB FAMILY MEMBERS OF SMALL GTPASE SUPERFAMILY"/>
    <property type="match status" value="1"/>
</dbReference>
<dbReference type="GO" id="GO:0005525">
    <property type="term" value="F:GTP binding"/>
    <property type="evidence" value="ECO:0007669"/>
    <property type="project" value="UniProtKB-KW"/>
</dbReference>
<dbReference type="InterPro" id="IPR001806">
    <property type="entry name" value="Small_GTPase"/>
</dbReference>
<dbReference type="InterPro" id="IPR036047">
    <property type="entry name" value="F-box-like_dom_sf"/>
</dbReference>
<dbReference type="GO" id="GO:0016020">
    <property type="term" value="C:membrane"/>
    <property type="evidence" value="ECO:0007669"/>
    <property type="project" value="InterPro"/>
</dbReference>
<keyword evidence="1" id="KW-0547">Nucleotide-binding</keyword>
<dbReference type="PROSITE" id="PS51419">
    <property type="entry name" value="RAB"/>
    <property type="match status" value="1"/>
</dbReference>
<dbReference type="SUPFAM" id="SSF81383">
    <property type="entry name" value="F-box domain"/>
    <property type="match status" value="1"/>
</dbReference>
<dbReference type="CDD" id="cd00876">
    <property type="entry name" value="Ras"/>
    <property type="match status" value="1"/>
</dbReference>
<dbReference type="InterPro" id="IPR020849">
    <property type="entry name" value="Small_GTPase_Ras-type"/>
</dbReference>
<dbReference type="RefSeq" id="XP_004348476.1">
    <property type="nucleotide sequence ID" value="XM_004348426.1"/>
</dbReference>
<dbReference type="Gene3D" id="3.40.50.300">
    <property type="entry name" value="P-loop containing nucleotide triphosphate hydrolases"/>
    <property type="match status" value="1"/>
</dbReference>
<evidence type="ECO:0000256" key="1">
    <source>
        <dbReference type="ARBA" id="ARBA00022741"/>
    </source>
</evidence>
<dbReference type="EMBL" id="KB007890">
    <property type="protein sequence ID" value="ELR22018.1"/>
    <property type="molecule type" value="Genomic_DNA"/>
</dbReference>
<evidence type="ECO:0000256" key="3">
    <source>
        <dbReference type="SAM" id="MobiDB-lite"/>
    </source>
</evidence>
<reference evidence="4 5" key="1">
    <citation type="journal article" date="2013" name="Genome Biol.">
        <title>Genome of Acanthamoeba castellanii highlights extensive lateral gene transfer and early evolution of tyrosine kinase signaling.</title>
        <authorList>
            <person name="Clarke M."/>
            <person name="Lohan A.J."/>
            <person name="Liu B."/>
            <person name="Lagkouvardos I."/>
            <person name="Roy S."/>
            <person name="Zafar N."/>
            <person name="Bertelli C."/>
            <person name="Schilde C."/>
            <person name="Kianianmomeni A."/>
            <person name="Burglin T.R."/>
            <person name="Frech C."/>
            <person name="Turcotte B."/>
            <person name="Kopec K.O."/>
            <person name="Synnott J.M."/>
            <person name="Choo C."/>
            <person name="Paponov I."/>
            <person name="Finkler A."/>
            <person name="Soon Heng Tan C."/>
            <person name="Hutchins A.P."/>
            <person name="Weinmeier T."/>
            <person name="Rattei T."/>
            <person name="Chu J.S."/>
            <person name="Gimenez G."/>
            <person name="Irimia M."/>
            <person name="Rigden D.J."/>
            <person name="Fitzpatrick D.A."/>
            <person name="Lorenzo-Morales J."/>
            <person name="Bateman A."/>
            <person name="Chiu C.H."/>
            <person name="Tang P."/>
            <person name="Hegemann P."/>
            <person name="Fromm H."/>
            <person name="Raoult D."/>
            <person name="Greub G."/>
            <person name="Miranda-Saavedra D."/>
            <person name="Chen N."/>
            <person name="Nash P."/>
            <person name="Ginger M.L."/>
            <person name="Horn M."/>
            <person name="Schaap P."/>
            <person name="Caler L."/>
            <person name="Loftus B."/>
        </authorList>
    </citation>
    <scope>NUCLEOTIDE SEQUENCE [LARGE SCALE GENOMIC DNA]</scope>
    <source>
        <strain evidence="4 5">Neff</strain>
    </source>
</reference>
<dbReference type="GeneID" id="14922938"/>
<dbReference type="SMART" id="SM00173">
    <property type="entry name" value="RAS"/>
    <property type="match status" value="1"/>
</dbReference>
<dbReference type="GO" id="GO:0007165">
    <property type="term" value="P:signal transduction"/>
    <property type="evidence" value="ECO:0007669"/>
    <property type="project" value="InterPro"/>
</dbReference>
<proteinExistence type="predicted"/>
<dbReference type="STRING" id="1257118.L8HBB1"/>
<sequence>MKELGVVCVVCKFWKEASEADCLWKSITLSLWGGLGLRDVQRAAAATTTSTSTTTKDTALRLASSPFSSPKPSRKRGLLGLLSGSGSGFHTSGGDEIGSGGSGEAQATSDKGAKSRSSSVELQHHNSGNGASAEAQADSAAASTSASDYLSSFSTLKDLYRHEFERRQRRGEDEYRIVVVGASGVDKSAICVRFVQGSLMLTKYDPTAEESYRVRRKVDGLPCMYDIMDTAGQMEYSALRDQYLKSGHGFLLVYSVTSPESFQALEKLRLQILRIKEDSTVPIVFLGSHADRESQRQVSQDEALFLAEKLNCGWLECSAKTGQNVNDAFELIVRMINRWRALHPAWNTPKSRQEATIKNRVKKKILFWRENNRT</sequence>
<dbReference type="SMART" id="SM00175">
    <property type="entry name" value="RAB"/>
    <property type="match status" value="1"/>
</dbReference>